<accession>A0A5Q2TFQ0</accession>
<dbReference type="PRINTS" id="PR00778">
    <property type="entry name" value="HTHARSR"/>
</dbReference>
<dbReference type="InterPro" id="IPR036390">
    <property type="entry name" value="WH_DNA-bd_sf"/>
</dbReference>
<dbReference type="RefSeq" id="WP_153790002.1">
    <property type="nucleotide sequence ID" value="NZ_CP045915.1"/>
</dbReference>
<evidence type="ECO:0000256" key="1">
    <source>
        <dbReference type="ARBA" id="ARBA00023125"/>
    </source>
</evidence>
<gene>
    <name evidence="3" type="ORF">GI584_01590</name>
</gene>
<dbReference type="SMART" id="SM00418">
    <property type="entry name" value="HTH_ARSR"/>
    <property type="match status" value="1"/>
</dbReference>
<dbReference type="PANTHER" id="PTHR38600">
    <property type="entry name" value="TRANSCRIPTIONAL REGULATORY PROTEIN"/>
    <property type="match status" value="1"/>
</dbReference>
<keyword evidence="1" id="KW-0238">DNA-binding</keyword>
<dbReference type="EMBL" id="CP045915">
    <property type="protein sequence ID" value="QGH32823.1"/>
    <property type="molecule type" value="Genomic_DNA"/>
</dbReference>
<dbReference type="InterPro" id="IPR001845">
    <property type="entry name" value="HTH_ArsR_DNA-bd_dom"/>
</dbReference>
<dbReference type="GO" id="GO:0003700">
    <property type="term" value="F:DNA-binding transcription factor activity"/>
    <property type="evidence" value="ECO:0007669"/>
    <property type="project" value="InterPro"/>
</dbReference>
<dbReference type="SUPFAM" id="SSF46785">
    <property type="entry name" value="Winged helix' DNA-binding domain"/>
    <property type="match status" value="1"/>
</dbReference>
<dbReference type="NCBIfam" id="NF033788">
    <property type="entry name" value="HTH_metalloreg"/>
    <property type="match status" value="1"/>
</dbReference>
<dbReference type="KEGG" id="grc:GI584_01590"/>
<protein>
    <submittedName>
        <fullName evidence="3">Metalloregulator ArsR/SmtB family transcription factor</fullName>
    </submittedName>
</protein>
<dbReference type="Gene3D" id="1.10.10.10">
    <property type="entry name" value="Winged helix-like DNA-binding domain superfamily/Winged helix DNA-binding domain"/>
    <property type="match status" value="1"/>
</dbReference>
<dbReference type="PANTHER" id="PTHR38600:SF1">
    <property type="entry name" value="TRANSCRIPTIONAL REGULATORY PROTEIN"/>
    <property type="match status" value="1"/>
</dbReference>
<dbReference type="Proteomes" id="UP000339690">
    <property type="component" value="Chromosome"/>
</dbReference>
<dbReference type="InterPro" id="IPR036388">
    <property type="entry name" value="WH-like_DNA-bd_sf"/>
</dbReference>
<name>A0A5Q2TFQ0_9BACI</name>
<reference evidence="3 4" key="1">
    <citation type="submission" date="2019-11" db="EMBL/GenBank/DDBJ databases">
        <title>Gracilibacillus salitolerans sp. nov., a moderate halophile isolated from a saline soil in northwest China.</title>
        <authorList>
            <person name="Gan L."/>
        </authorList>
    </citation>
    <scope>NUCLEOTIDE SEQUENCE [LARGE SCALE GENOMIC DNA]</scope>
    <source>
        <strain evidence="3 4">SCU50</strain>
    </source>
</reference>
<sequence>MSDQAKHDVFQAISDPNRRTLLKILDNKEMFIAEITDYSPISRTAVNKHLHILSNAGVVTSRKVGREIRYTLKPEPLVEIKVWLMFFEQYWDVKLSALKKYVEEDNE</sequence>
<dbReference type="GO" id="GO:0003677">
    <property type="term" value="F:DNA binding"/>
    <property type="evidence" value="ECO:0007669"/>
    <property type="project" value="UniProtKB-KW"/>
</dbReference>
<dbReference type="AlphaFoldDB" id="A0A5Q2TFQ0"/>
<keyword evidence="4" id="KW-1185">Reference proteome</keyword>
<evidence type="ECO:0000313" key="4">
    <source>
        <dbReference type="Proteomes" id="UP000339690"/>
    </source>
</evidence>
<dbReference type="InterPro" id="IPR011991">
    <property type="entry name" value="ArsR-like_HTH"/>
</dbReference>
<feature type="domain" description="HTH arsR-type" evidence="2">
    <location>
        <begin position="1"/>
        <end position="92"/>
    </location>
</feature>
<dbReference type="Pfam" id="PF01022">
    <property type="entry name" value="HTH_5"/>
    <property type="match status" value="1"/>
</dbReference>
<proteinExistence type="predicted"/>
<evidence type="ECO:0000259" key="2">
    <source>
        <dbReference type="PROSITE" id="PS50987"/>
    </source>
</evidence>
<organism evidence="3 4">
    <name type="scientific">Gracilibacillus salitolerans</name>
    <dbReference type="NCBI Taxonomy" id="2663022"/>
    <lineage>
        <taxon>Bacteria</taxon>
        <taxon>Bacillati</taxon>
        <taxon>Bacillota</taxon>
        <taxon>Bacilli</taxon>
        <taxon>Bacillales</taxon>
        <taxon>Bacillaceae</taxon>
        <taxon>Gracilibacillus</taxon>
    </lineage>
</organism>
<dbReference type="CDD" id="cd00090">
    <property type="entry name" value="HTH_ARSR"/>
    <property type="match status" value="1"/>
</dbReference>
<evidence type="ECO:0000313" key="3">
    <source>
        <dbReference type="EMBL" id="QGH32823.1"/>
    </source>
</evidence>
<dbReference type="PROSITE" id="PS50987">
    <property type="entry name" value="HTH_ARSR_2"/>
    <property type="match status" value="1"/>
</dbReference>